<protein>
    <recommendedName>
        <fullName evidence="2">Reverse transcriptase/retrotransposon-derived protein RNase H-like domain-containing protein</fullName>
    </recommendedName>
</protein>
<evidence type="ECO:0000313" key="4">
    <source>
        <dbReference type="Proteomes" id="UP000438429"/>
    </source>
</evidence>
<sequence length="263" mass="29644">MASSPNRFVEDYAEIARPLTELLRKDKPFEWGEPQEHSFQQLKEKLCSASCLAYSDKDKEFHLEASFSPQCLGAALAQKHDTDKRVVAYASRPLSSVEVKFSDCEKALLATVWAVEHFRSYIGGQKVIIETCHQPVTFLNSQRLREGRVSNSRIASWMIALQGYDVEVKYAQNHKMALSQGLAECHHCDCEGQSSPQSLVITTPSLPFNHLYHDENACLDLPRVYVDGCSYHHESQIRAGAGIVWVNRSVEEPNNSWLGNKTS</sequence>
<evidence type="ECO:0000313" key="3">
    <source>
        <dbReference type="EMBL" id="KAF0022465.1"/>
    </source>
</evidence>
<evidence type="ECO:0000259" key="2">
    <source>
        <dbReference type="Pfam" id="PF17919"/>
    </source>
</evidence>
<dbReference type="SUPFAM" id="SSF56672">
    <property type="entry name" value="DNA/RNA polymerases"/>
    <property type="match status" value="1"/>
</dbReference>
<name>A0A6A4RQN3_SCOMX</name>
<reference evidence="3 4" key="1">
    <citation type="submission" date="2019-06" db="EMBL/GenBank/DDBJ databases">
        <title>Draft genomes of female and male turbot (Scophthalmus maximus).</title>
        <authorList>
            <person name="Xu H."/>
            <person name="Xu X.-W."/>
            <person name="Shao C."/>
            <person name="Chen S."/>
        </authorList>
    </citation>
    <scope>NUCLEOTIDE SEQUENCE [LARGE SCALE GENOMIC DNA]</scope>
    <source>
        <strain evidence="3">Ysfricsl-2016a</strain>
        <tissue evidence="3">Blood</tissue>
    </source>
</reference>
<dbReference type="InterPro" id="IPR050951">
    <property type="entry name" value="Retrovirus_Pol_polyprotein"/>
</dbReference>
<dbReference type="InterPro" id="IPR043128">
    <property type="entry name" value="Rev_trsase/Diguanyl_cyclase"/>
</dbReference>
<dbReference type="Gene3D" id="3.10.20.370">
    <property type="match status" value="1"/>
</dbReference>
<evidence type="ECO:0000256" key="1">
    <source>
        <dbReference type="ARBA" id="ARBA00023268"/>
    </source>
</evidence>
<dbReference type="GO" id="GO:0003824">
    <property type="term" value="F:catalytic activity"/>
    <property type="evidence" value="ECO:0007669"/>
    <property type="project" value="UniProtKB-KW"/>
</dbReference>
<dbReference type="Pfam" id="PF17919">
    <property type="entry name" value="RT_RNaseH_2"/>
    <property type="match status" value="1"/>
</dbReference>
<accession>A0A6A4RQN3</accession>
<proteinExistence type="predicted"/>
<dbReference type="FunFam" id="3.10.20.370:FF:000001">
    <property type="entry name" value="Retrovirus-related Pol polyprotein from transposon 17.6-like protein"/>
    <property type="match status" value="1"/>
</dbReference>
<dbReference type="Proteomes" id="UP000438429">
    <property type="component" value="Unassembled WGS sequence"/>
</dbReference>
<dbReference type="EMBL" id="VEVO01000026">
    <property type="protein sequence ID" value="KAF0022465.1"/>
    <property type="molecule type" value="Genomic_DNA"/>
</dbReference>
<dbReference type="PANTHER" id="PTHR37984">
    <property type="entry name" value="PROTEIN CBG26694"/>
    <property type="match status" value="1"/>
</dbReference>
<dbReference type="InterPro" id="IPR043502">
    <property type="entry name" value="DNA/RNA_pol_sf"/>
</dbReference>
<dbReference type="AlphaFoldDB" id="A0A6A4RQN3"/>
<dbReference type="PANTHER" id="PTHR37984:SF5">
    <property type="entry name" value="PROTEIN NYNRIN-LIKE"/>
    <property type="match status" value="1"/>
</dbReference>
<dbReference type="Gene3D" id="3.30.70.270">
    <property type="match status" value="1"/>
</dbReference>
<comment type="caution">
    <text evidence="3">The sequence shown here is derived from an EMBL/GenBank/DDBJ whole genome shotgun (WGS) entry which is preliminary data.</text>
</comment>
<gene>
    <name evidence="3" type="ORF">F2P81_025278</name>
</gene>
<dbReference type="InterPro" id="IPR041577">
    <property type="entry name" value="RT_RNaseH_2"/>
</dbReference>
<keyword evidence="1" id="KW-0511">Multifunctional enzyme</keyword>
<dbReference type="CDD" id="cd09274">
    <property type="entry name" value="RNase_HI_RT_Ty3"/>
    <property type="match status" value="1"/>
</dbReference>
<organism evidence="3 4">
    <name type="scientific">Scophthalmus maximus</name>
    <name type="common">Turbot</name>
    <name type="synonym">Psetta maxima</name>
    <dbReference type="NCBI Taxonomy" id="52904"/>
    <lineage>
        <taxon>Eukaryota</taxon>
        <taxon>Metazoa</taxon>
        <taxon>Chordata</taxon>
        <taxon>Craniata</taxon>
        <taxon>Vertebrata</taxon>
        <taxon>Euteleostomi</taxon>
        <taxon>Actinopterygii</taxon>
        <taxon>Neopterygii</taxon>
        <taxon>Teleostei</taxon>
        <taxon>Neoteleostei</taxon>
        <taxon>Acanthomorphata</taxon>
        <taxon>Carangaria</taxon>
        <taxon>Pleuronectiformes</taxon>
        <taxon>Pleuronectoidei</taxon>
        <taxon>Scophthalmidae</taxon>
        <taxon>Scophthalmus</taxon>
    </lineage>
</organism>
<feature type="domain" description="Reverse transcriptase/retrotransposon-derived protein RNase H-like" evidence="2">
    <location>
        <begin position="31"/>
        <end position="129"/>
    </location>
</feature>